<accession>A0A9P6KSB3</accession>
<dbReference type="EMBL" id="WJXW01000004">
    <property type="protein sequence ID" value="KAF9736509.1"/>
    <property type="molecule type" value="Genomic_DNA"/>
</dbReference>
<dbReference type="Proteomes" id="UP000756921">
    <property type="component" value="Unassembled WGS sequence"/>
</dbReference>
<feature type="compositionally biased region" description="Polar residues" evidence="1">
    <location>
        <begin position="181"/>
        <end position="206"/>
    </location>
</feature>
<sequence>MLATRPRRAPSCSQPAHALAHAHAPTPALSISHLFSARLSISHLFSARLSISHLFSARLSSTRADALVLPPIASKTSPPAHGNPSHRRLAHPPRKSISSQTSPPATEIHLHRLLSAGPANLHGDATARVYGRRRLSGEHPPAPPAPAAPPTRCDAMRIEAMRRPRVESRRRPSACLPGCQAQHSPITSVKPTSVKPTSVKPTSVKPTSVKPTFVKPTCVKPCVKPPCVESTCVKPSPCTLVARVQRPPRETGRAFRRPFMRSVDSFPESPATEAFCARDVVGSPPWPIETWYMINDKGDKPGEHMAAASPSWWPAAGGWRLASTAEHRTEQDRAEQKRSLRACANDNGIPNLAQSHPLGPLRDAAPSHLVCHDTWNSLRRRSIASRVPRRMELAESLLMRLSRGKQGCFLRQQRSAIAAGLAWVAAVLPTRPVILTTPSPAPAKRSTCQFELSDRFLYNGEFPAGLCSALTEKATLAVHKRLLLLFSPSWTLVREHATLEQAPLRVAAVATREHASASILTREFPQGDLATAGAHLAPCKSGTRGRPERERGYQLDGSLAIFRRPATVLL</sequence>
<name>A0A9P6KSB3_9PLEO</name>
<evidence type="ECO:0000313" key="2">
    <source>
        <dbReference type="EMBL" id="KAF9736509.1"/>
    </source>
</evidence>
<evidence type="ECO:0000313" key="3">
    <source>
        <dbReference type="Proteomes" id="UP000756921"/>
    </source>
</evidence>
<organism evidence="2 3">
    <name type="scientific">Paraphaeosphaeria minitans</name>
    <dbReference type="NCBI Taxonomy" id="565426"/>
    <lineage>
        <taxon>Eukaryota</taxon>
        <taxon>Fungi</taxon>
        <taxon>Dikarya</taxon>
        <taxon>Ascomycota</taxon>
        <taxon>Pezizomycotina</taxon>
        <taxon>Dothideomycetes</taxon>
        <taxon>Pleosporomycetidae</taxon>
        <taxon>Pleosporales</taxon>
        <taxon>Massarineae</taxon>
        <taxon>Didymosphaeriaceae</taxon>
        <taxon>Paraphaeosphaeria</taxon>
    </lineage>
</organism>
<feature type="compositionally biased region" description="Basic residues" evidence="1">
    <location>
        <begin position="84"/>
        <end position="94"/>
    </location>
</feature>
<gene>
    <name evidence="2" type="ORF">PMIN01_04288</name>
</gene>
<feature type="region of interest" description="Disordered" evidence="1">
    <location>
        <begin position="164"/>
        <end position="206"/>
    </location>
</feature>
<reference evidence="2" key="1">
    <citation type="journal article" date="2020" name="Mol. Plant Microbe Interact.">
        <title>Genome Sequence of the Biocontrol Agent Coniothyrium minitans strain Conio (IMI 134523).</title>
        <authorList>
            <person name="Patel D."/>
            <person name="Shittu T.A."/>
            <person name="Baroncelli R."/>
            <person name="Muthumeenakshi S."/>
            <person name="Osborne T.H."/>
            <person name="Janganan T.K."/>
            <person name="Sreenivasaprasad S."/>
        </authorList>
    </citation>
    <scope>NUCLEOTIDE SEQUENCE</scope>
    <source>
        <strain evidence="2">Conio</strain>
    </source>
</reference>
<feature type="region of interest" description="Disordered" evidence="1">
    <location>
        <begin position="72"/>
        <end position="104"/>
    </location>
</feature>
<comment type="caution">
    <text evidence="2">The sequence shown here is derived from an EMBL/GenBank/DDBJ whole genome shotgun (WGS) entry which is preliminary data.</text>
</comment>
<proteinExistence type="predicted"/>
<keyword evidence="3" id="KW-1185">Reference proteome</keyword>
<dbReference type="AlphaFoldDB" id="A0A9P6KSB3"/>
<protein>
    <submittedName>
        <fullName evidence="2">Uncharacterized protein</fullName>
    </submittedName>
</protein>
<evidence type="ECO:0000256" key="1">
    <source>
        <dbReference type="SAM" id="MobiDB-lite"/>
    </source>
</evidence>